<accession>A0A0K2T3Q5</accession>
<dbReference type="EMBL" id="HACA01003049">
    <property type="protein sequence ID" value="CDW20410.1"/>
    <property type="molecule type" value="Transcribed_RNA"/>
</dbReference>
<organism evidence="1">
    <name type="scientific">Lepeophtheirus salmonis</name>
    <name type="common">Salmon louse</name>
    <name type="synonym">Caligus salmonis</name>
    <dbReference type="NCBI Taxonomy" id="72036"/>
    <lineage>
        <taxon>Eukaryota</taxon>
        <taxon>Metazoa</taxon>
        <taxon>Ecdysozoa</taxon>
        <taxon>Arthropoda</taxon>
        <taxon>Crustacea</taxon>
        <taxon>Multicrustacea</taxon>
        <taxon>Hexanauplia</taxon>
        <taxon>Copepoda</taxon>
        <taxon>Siphonostomatoida</taxon>
        <taxon>Caligidae</taxon>
        <taxon>Lepeophtheirus</taxon>
    </lineage>
</organism>
<name>A0A0K2T3Q5_LEPSM</name>
<proteinExistence type="predicted"/>
<feature type="non-terminal residue" evidence="1">
    <location>
        <position position="1"/>
    </location>
</feature>
<reference evidence="1" key="1">
    <citation type="submission" date="2014-05" db="EMBL/GenBank/DDBJ databases">
        <authorList>
            <person name="Chronopoulou M."/>
        </authorList>
    </citation>
    <scope>NUCLEOTIDE SEQUENCE</scope>
    <source>
        <tissue evidence="1">Whole organism</tissue>
    </source>
</reference>
<evidence type="ECO:0000313" key="1">
    <source>
        <dbReference type="EMBL" id="CDW20410.1"/>
    </source>
</evidence>
<protein>
    <submittedName>
        <fullName evidence="1">Uncharacterized protein</fullName>
    </submittedName>
</protein>
<sequence length="58" mass="6885">KNFFEERKNNADEISLDQLQSAVTREEGENNISKDIYQNYSDVEYLQFHSESNKDLQL</sequence>
<dbReference type="AlphaFoldDB" id="A0A0K2T3Q5"/>